<evidence type="ECO:0000313" key="9">
    <source>
        <dbReference type="Proteomes" id="UP000182375"/>
    </source>
</evidence>
<dbReference type="Pfam" id="PF00420">
    <property type="entry name" value="Oxidored_q2"/>
    <property type="match status" value="1"/>
</dbReference>
<evidence type="ECO:0000256" key="2">
    <source>
        <dbReference type="ARBA" id="ARBA00010388"/>
    </source>
</evidence>
<accession>A0A1H5GDQ4</accession>
<dbReference type="PANTHER" id="PTHR34583:SF2">
    <property type="entry name" value="ANTIPORTER SUBUNIT MNHC2-RELATED"/>
    <property type="match status" value="1"/>
</dbReference>
<evidence type="ECO:0000313" key="8">
    <source>
        <dbReference type="EMBL" id="SEE13775.1"/>
    </source>
</evidence>
<sequence>MSTVAHVLPYLVAAYVFLTGVYGLATSRNLIHAVGCLSVCQVSTYILLLAVGYRSGGTAPVFSDIKPGSRPVVDPVVQALTLTDIVVGATVTALLLALVLQIVKRHGTVDPNALRELRG</sequence>
<reference evidence="8 9" key="1">
    <citation type="submission" date="2016-10" db="EMBL/GenBank/DDBJ databases">
        <authorList>
            <person name="de Groot N.N."/>
        </authorList>
    </citation>
    <scope>NUCLEOTIDE SEQUENCE [LARGE SCALE GENOMIC DNA]</scope>
    <source>
        <strain evidence="8 9">DSM 40306</strain>
    </source>
</reference>
<feature type="transmembrane region" description="Helical" evidence="7">
    <location>
        <begin position="32"/>
        <end position="56"/>
    </location>
</feature>
<comment type="subcellular location">
    <subcellularLocation>
        <location evidence="1">Cell membrane</location>
        <topology evidence="1">Multi-pass membrane protein</topology>
    </subcellularLocation>
</comment>
<dbReference type="EMBL" id="FNTD01000004">
    <property type="protein sequence ID" value="SEE13775.1"/>
    <property type="molecule type" value="Genomic_DNA"/>
</dbReference>
<keyword evidence="4 7" id="KW-0812">Transmembrane</keyword>
<evidence type="ECO:0000256" key="5">
    <source>
        <dbReference type="ARBA" id="ARBA00022989"/>
    </source>
</evidence>
<keyword evidence="3" id="KW-1003">Cell membrane</keyword>
<dbReference type="AlphaFoldDB" id="A0A1H5GDQ4"/>
<feature type="transmembrane region" description="Helical" evidence="7">
    <location>
        <begin position="6"/>
        <end position="25"/>
    </location>
</feature>
<gene>
    <name evidence="8" type="ORF">SAMN04490357_7043</name>
</gene>
<comment type="similarity">
    <text evidence="2">Belongs to the CPA3 antiporters (TC 2.A.63) subunit C family.</text>
</comment>
<dbReference type="PANTHER" id="PTHR34583">
    <property type="entry name" value="ANTIPORTER SUBUNIT MNHC2-RELATED"/>
    <property type="match status" value="1"/>
</dbReference>
<evidence type="ECO:0000256" key="7">
    <source>
        <dbReference type="SAM" id="Phobius"/>
    </source>
</evidence>
<dbReference type="Gene3D" id="1.10.287.3510">
    <property type="match status" value="1"/>
</dbReference>
<dbReference type="InterPro" id="IPR039428">
    <property type="entry name" value="NUOK/Mnh_C1-like"/>
</dbReference>
<dbReference type="Proteomes" id="UP000182375">
    <property type="component" value="Unassembled WGS sequence"/>
</dbReference>
<name>A0A1H5GDQ4_9ACTN</name>
<feature type="transmembrane region" description="Helical" evidence="7">
    <location>
        <begin position="76"/>
        <end position="100"/>
    </location>
</feature>
<proteinExistence type="inferred from homology"/>
<keyword evidence="5 7" id="KW-1133">Transmembrane helix</keyword>
<keyword evidence="6 7" id="KW-0472">Membrane</keyword>
<organism evidence="8 9">
    <name type="scientific">Streptomyces misionensis</name>
    <dbReference type="NCBI Taxonomy" id="67331"/>
    <lineage>
        <taxon>Bacteria</taxon>
        <taxon>Bacillati</taxon>
        <taxon>Actinomycetota</taxon>
        <taxon>Actinomycetes</taxon>
        <taxon>Kitasatosporales</taxon>
        <taxon>Streptomycetaceae</taxon>
        <taxon>Streptomyces</taxon>
    </lineage>
</organism>
<evidence type="ECO:0000256" key="3">
    <source>
        <dbReference type="ARBA" id="ARBA00022475"/>
    </source>
</evidence>
<evidence type="ECO:0000256" key="1">
    <source>
        <dbReference type="ARBA" id="ARBA00004651"/>
    </source>
</evidence>
<protein>
    <submittedName>
        <fullName evidence="8">Multicomponent Na+:H+ antiporter subunit C</fullName>
    </submittedName>
</protein>
<dbReference type="STRING" id="67331.SAMN04490357_7043"/>
<dbReference type="GO" id="GO:0005886">
    <property type="term" value="C:plasma membrane"/>
    <property type="evidence" value="ECO:0007669"/>
    <property type="project" value="UniProtKB-SubCell"/>
</dbReference>
<dbReference type="InterPro" id="IPR050601">
    <property type="entry name" value="CPA3_antiporter_subunitC"/>
</dbReference>
<evidence type="ECO:0000256" key="6">
    <source>
        <dbReference type="ARBA" id="ARBA00023136"/>
    </source>
</evidence>
<evidence type="ECO:0000256" key="4">
    <source>
        <dbReference type="ARBA" id="ARBA00022692"/>
    </source>
</evidence>